<dbReference type="CDD" id="cd07302">
    <property type="entry name" value="CHD"/>
    <property type="match status" value="1"/>
</dbReference>
<feature type="compositionally biased region" description="Low complexity" evidence="8">
    <location>
        <begin position="217"/>
        <end position="230"/>
    </location>
</feature>
<dbReference type="GO" id="GO:0004016">
    <property type="term" value="F:adenylate cyclase activity"/>
    <property type="evidence" value="ECO:0007669"/>
    <property type="project" value="TreeGrafter"/>
</dbReference>
<dbReference type="GO" id="GO:0001653">
    <property type="term" value="F:peptide receptor activity"/>
    <property type="evidence" value="ECO:0007669"/>
    <property type="project" value="TreeGrafter"/>
</dbReference>
<dbReference type="GO" id="GO:0007168">
    <property type="term" value="P:receptor guanylyl cyclase signaling pathway"/>
    <property type="evidence" value="ECO:0007669"/>
    <property type="project" value="TreeGrafter"/>
</dbReference>
<feature type="region of interest" description="Disordered" evidence="8">
    <location>
        <begin position="519"/>
        <end position="542"/>
    </location>
</feature>
<name>A0AAD3DIT4_9CHLO</name>
<evidence type="ECO:0000256" key="1">
    <source>
        <dbReference type="ARBA" id="ARBA00004370"/>
    </source>
</evidence>
<dbReference type="PROSITE" id="PS00452">
    <property type="entry name" value="GUANYLATE_CYCLASE_1"/>
    <property type="match status" value="1"/>
</dbReference>
<feature type="compositionally biased region" description="Low complexity" evidence="8">
    <location>
        <begin position="983"/>
        <end position="1024"/>
    </location>
</feature>
<feature type="compositionally biased region" description="Polar residues" evidence="8">
    <location>
        <begin position="475"/>
        <end position="488"/>
    </location>
</feature>
<dbReference type="GO" id="GO:0000166">
    <property type="term" value="F:nucleotide binding"/>
    <property type="evidence" value="ECO:0007669"/>
    <property type="project" value="UniProtKB-KW"/>
</dbReference>
<feature type="region of interest" description="Disordered" evidence="8">
    <location>
        <begin position="28"/>
        <end position="50"/>
    </location>
</feature>
<keyword evidence="6 7" id="KW-0456">Lyase</keyword>
<keyword evidence="11" id="KW-1185">Reference proteome</keyword>
<keyword evidence="3" id="KW-0547">Nucleotide-binding</keyword>
<dbReference type="InterPro" id="IPR050401">
    <property type="entry name" value="Cyclic_nucleotide_synthase"/>
</dbReference>
<dbReference type="InterPro" id="IPR001054">
    <property type="entry name" value="A/G_cyclase"/>
</dbReference>
<feature type="compositionally biased region" description="Low complexity" evidence="8">
    <location>
        <begin position="792"/>
        <end position="812"/>
    </location>
</feature>
<feature type="compositionally biased region" description="Polar residues" evidence="8">
    <location>
        <begin position="1314"/>
        <end position="1323"/>
    </location>
</feature>
<dbReference type="PANTHER" id="PTHR11920">
    <property type="entry name" value="GUANYLYL CYCLASE"/>
    <property type="match status" value="1"/>
</dbReference>
<accession>A0AAD3DIT4</accession>
<dbReference type="Proteomes" id="UP001054857">
    <property type="component" value="Unassembled WGS sequence"/>
</dbReference>
<feature type="compositionally biased region" description="Low complexity" evidence="8">
    <location>
        <begin position="256"/>
        <end position="289"/>
    </location>
</feature>
<evidence type="ECO:0000313" key="11">
    <source>
        <dbReference type="Proteomes" id="UP001054857"/>
    </source>
</evidence>
<protein>
    <recommendedName>
        <fullName evidence="9">Guanylate cyclase domain-containing protein</fullName>
    </recommendedName>
</protein>
<dbReference type="Gene3D" id="3.30.70.1230">
    <property type="entry name" value="Nucleotide cyclase"/>
    <property type="match status" value="1"/>
</dbReference>
<dbReference type="SUPFAM" id="SSF55073">
    <property type="entry name" value="Nucleotide cyclase"/>
    <property type="match status" value="1"/>
</dbReference>
<keyword evidence="5" id="KW-0472">Membrane</keyword>
<evidence type="ECO:0000256" key="8">
    <source>
        <dbReference type="SAM" id="MobiDB-lite"/>
    </source>
</evidence>
<feature type="region of interest" description="Disordered" evidence="8">
    <location>
        <begin position="1874"/>
        <end position="1970"/>
    </location>
</feature>
<proteinExistence type="inferred from homology"/>
<dbReference type="EMBL" id="BMAR01000002">
    <property type="protein sequence ID" value="GFR41994.1"/>
    <property type="molecule type" value="Genomic_DNA"/>
</dbReference>
<feature type="compositionally biased region" description="Low complexity" evidence="8">
    <location>
        <begin position="1036"/>
        <end position="1060"/>
    </location>
</feature>
<keyword evidence="2" id="KW-0812">Transmembrane</keyword>
<organism evidence="10 11">
    <name type="scientific">Astrephomene gubernaculifera</name>
    <dbReference type="NCBI Taxonomy" id="47775"/>
    <lineage>
        <taxon>Eukaryota</taxon>
        <taxon>Viridiplantae</taxon>
        <taxon>Chlorophyta</taxon>
        <taxon>core chlorophytes</taxon>
        <taxon>Chlorophyceae</taxon>
        <taxon>CS clade</taxon>
        <taxon>Chlamydomonadales</taxon>
        <taxon>Astrephomenaceae</taxon>
        <taxon>Astrephomene</taxon>
    </lineage>
</organism>
<evidence type="ECO:0000256" key="3">
    <source>
        <dbReference type="ARBA" id="ARBA00022741"/>
    </source>
</evidence>
<evidence type="ECO:0000256" key="5">
    <source>
        <dbReference type="ARBA" id="ARBA00023136"/>
    </source>
</evidence>
<evidence type="ECO:0000256" key="7">
    <source>
        <dbReference type="RuleBase" id="RU000405"/>
    </source>
</evidence>
<feature type="compositionally biased region" description="Low complexity" evidence="8">
    <location>
        <begin position="452"/>
        <end position="474"/>
    </location>
</feature>
<keyword evidence="4" id="KW-1133">Transmembrane helix</keyword>
<dbReference type="GO" id="GO:0004383">
    <property type="term" value="F:guanylate cyclase activity"/>
    <property type="evidence" value="ECO:0007669"/>
    <property type="project" value="TreeGrafter"/>
</dbReference>
<feature type="compositionally biased region" description="Low complexity" evidence="8">
    <location>
        <begin position="1384"/>
        <end position="1429"/>
    </location>
</feature>
<comment type="caution">
    <text evidence="10">The sequence shown here is derived from an EMBL/GenBank/DDBJ whole genome shotgun (WGS) entry which is preliminary data.</text>
</comment>
<feature type="region of interest" description="Disordered" evidence="8">
    <location>
        <begin position="1354"/>
        <end position="1437"/>
    </location>
</feature>
<gene>
    <name evidence="10" type="ORF">Agub_g2807</name>
</gene>
<feature type="domain" description="Guanylate cyclase" evidence="9">
    <location>
        <begin position="1666"/>
        <end position="1808"/>
    </location>
</feature>
<feature type="region of interest" description="Disordered" evidence="8">
    <location>
        <begin position="1305"/>
        <end position="1329"/>
    </location>
</feature>
<feature type="compositionally biased region" description="Basic residues" evidence="8">
    <location>
        <begin position="1892"/>
        <end position="1901"/>
    </location>
</feature>
<evidence type="ECO:0000256" key="4">
    <source>
        <dbReference type="ARBA" id="ARBA00022989"/>
    </source>
</evidence>
<dbReference type="InterPro" id="IPR029787">
    <property type="entry name" value="Nucleotide_cyclase"/>
</dbReference>
<sequence length="2061" mass="205710">MKMFCCFRGVSSVSAEPSVSSLPLCLQQESRGASQADGPPPPKAVSVLQESAVAQSSLHSSKLGDAELSSECVKGRLPQERSEAPSPAPPNNVWTNLVHEVQASTPQQSGATVNAPRRCESEVDGVELRLPEGLSPIALQDLVSQLATLSDPVALVLVERTTKRVVRTQRVSPHLLLDINLEALFAGGLVPPPVPQLPSHAPVLLSLPPPLVPPLVPSGGSQLSSGVQGLAPKAGLKVGPGGGGGQQQQPADYSDPLQRYLHQQQQQQPQQQQQQERYLKQPPQQQQQQRPEEVPGRAGSNGEGSGAGAGGTGGTVVGGSGGGGGLPLESASVGAFASTTSSCRWWSPQWALHKLQTVYCGAEVLRLSVHHSNPALASLLGCSASGEYEGLLGELLAGEAMLRAVLYECCLCMLEGVTSPASQVMVNHPLRGCPSRVVLPITVQPVVVWRPNNTATTNGANNNINSGNGRKLNNPNSNMGGNTSNVRQPSPLAAPPTTALAATTTPFVTAAALAAATAAPNSSSAPPPPTTGPERPLSTAAAAAPGAGAAAAGVQADAVPAMALVIRYNLSNGLRSSLQQLHRVYAMLSNLSGIVTLFTLRGRVLHQNTASIRYMGLRQGCGGQLDDPRVSTDTDNPRDSTGLSVGSLLGQIFALSTEQLEDMLEDVVEGKTWKGIVRVPALLTPTTDPGPTRGVCGGTVGGVGSVTAEMLQALVAGGATVGTTVAMTPTGSGAQLLNTWERLGPALTGAQDGSEGEALSGLGHIASTLLVTNPDDNMTAINTASSNVITTTIPGATTTAPGNRSNNGNGNRQDSQHQKIGAAAAAAATGMSGVSSVETSAGSAASAGAMVAAGAAGSGGGGVAGRSRGTLVAGGMMAGEGCSGFADSGGILLQMALASNSGTAANSRLRQCSTRSGAEWAAAAAAPGLLMDGSTGATHAEGSMPTCIIATGDTVASRPDVGTAAFASAPCSRPPNPSTHGDASATAVSSSASATVPATQEANPATTATTTAPRTQPAATPQAPHHLAQSAPVVPSGNKNNSSNNGNNSHTVNGNHNGNNLGYTRSAMPLRIGLGGGALSSNLGGCRALMENGGSGGNSANTSGGGGGGGGLLADLGDLTLARLLEGTGAGPSGADARQHRTGLTDAVRASIVRRRSALKLTAGTADDNPLSTSTWGLLEGATRGRVESKSFSVRNTARMLSQASLKRTGTGTLGGPRSSAGAHSPCVLERSATSATLDACGGGNNGLALLPGSPNTCGATNSSPNVQKKRPPSRLMSFLANKNIAGTGGGGGNGGGIAGGGGGGGGGGGTLAATGSSKSMSNGHHDWSASATDALVPTDTGTVPASSIKAASTTDLELVPSSSSRSAFPGVGNGSGYTPPRSAAPSGTGLLSSASSSMLPPSLSPSVAPAAAAMRSSPTAAASATGPAPRRPPGRRVLRPAIEDVAEESGAENGGSRGPTCGQLPLPAAMLPHLLALRNSSRGGLAAALGSNQGLGSGSDAPPSYGGSFAGFGGAGGSFGGFGAASASVGCGSVAGIGGGSVAGVGGGGGTSLLEAAEDEEDCWHEVTASCLRDPVSGEQTLMLMQVDVSARVRAERKIAEVLEAEHKLLESVFPRHVLELAAAGQQTKGARGGRGGLAASKFSLAELPLAQNCASVATYHPMVTILFSDIIGFTSMCHEIPATKVMEFLNNLYSRLDTLLDVYGVYKVETIGDCYMVAGGLMARDADGFMTVRGQDSMDELHAAKVMSFAKAMLRETAEVLLPTTGAPVQMRIGLHSGPVMSGIVGSKMPRFCLFGDTVNTASRMESTCPPGCIHVSAATREILQDESWEPTGGVQVKGKGLMETFRWIPPDMDGAGGCGGRNRARRLSSGAYIGTSHPTRDACDPQLPSHHHHHHHHLGQQQGHAAGVKRGGHAQLGGASADAATGANSGGNGAAGGEPREAGAEAGGEGGAAGETVQFGTGRPAGRSGVRAASAVVSFATAVVPGSGGEGADGGGRGPTAAEAAAAGSAAAAGLAPGFGRGSAGFAAGPGAGAPMRRRPHRSCSTTVLAYKAHGKVS</sequence>
<feature type="region of interest" description="Disordered" evidence="8">
    <location>
        <begin position="217"/>
        <end position="322"/>
    </location>
</feature>
<feature type="region of interest" description="Disordered" evidence="8">
    <location>
        <begin position="966"/>
        <end position="1062"/>
    </location>
</feature>
<evidence type="ECO:0000259" key="9">
    <source>
        <dbReference type="PROSITE" id="PS50125"/>
    </source>
</evidence>
<dbReference type="SMART" id="SM00044">
    <property type="entry name" value="CYCc"/>
    <property type="match status" value="1"/>
</dbReference>
<feature type="region of interest" description="Disordered" evidence="8">
    <location>
        <begin position="792"/>
        <end position="823"/>
    </location>
</feature>
<feature type="region of interest" description="Disordered" evidence="8">
    <location>
        <begin position="452"/>
        <end position="497"/>
    </location>
</feature>
<dbReference type="GO" id="GO:0005886">
    <property type="term" value="C:plasma membrane"/>
    <property type="evidence" value="ECO:0007669"/>
    <property type="project" value="TreeGrafter"/>
</dbReference>
<dbReference type="PANTHER" id="PTHR11920:SF335">
    <property type="entry name" value="GUANYLATE CYCLASE"/>
    <property type="match status" value="1"/>
</dbReference>
<comment type="subcellular location">
    <subcellularLocation>
        <location evidence="1">Membrane</location>
    </subcellularLocation>
</comment>
<dbReference type="InterPro" id="IPR018297">
    <property type="entry name" value="A/G_cyclase_CS"/>
</dbReference>
<comment type="similarity">
    <text evidence="7">Belongs to the adenylyl cyclase class-4/guanylyl cyclase family.</text>
</comment>
<dbReference type="PROSITE" id="PS50125">
    <property type="entry name" value="GUANYLATE_CYCLASE_2"/>
    <property type="match status" value="1"/>
</dbReference>
<feature type="compositionally biased region" description="Polar residues" evidence="8">
    <location>
        <begin position="1354"/>
        <end position="1367"/>
    </location>
</feature>
<reference evidence="10 11" key="1">
    <citation type="journal article" date="2021" name="Sci. Rep.">
        <title>Genome sequencing of the multicellular alga Astrephomene provides insights into convergent evolution of germ-soma differentiation.</title>
        <authorList>
            <person name="Yamashita S."/>
            <person name="Yamamoto K."/>
            <person name="Matsuzaki R."/>
            <person name="Suzuki S."/>
            <person name="Yamaguchi H."/>
            <person name="Hirooka S."/>
            <person name="Minakuchi Y."/>
            <person name="Miyagishima S."/>
            <person name="Kawachi M."/>
            <person name="Toyoda A."/>
            <person name="Nozaki H."/>
        </authorList>
    </citation>
    <scope>NUCLEOTIDE SEQUENCE [LARGE SCALE GENOMIC DNA]</scope>
    <source>
        <strain evidence="10 11">NIES-4017</strain>
    </source>
</reference>
<feature type="compositionally biased region" description="Gly residues" evidence="8">
    <location>
        <begin position="299"/>
        <end position="322"/>
    </location>
</feature>
<feature type="compositionally biased region" description="Low complexity" evidence="8">
    <location>
        <begin position="1920"/>
        <end position="1930"/>
    </location>
</feature>
<dbReference type="GO" id="GO:0035556">
    <property type="term" value="P:intracellular signal transduction"/>
    <property type="evidence" value="ECO:0007669"/>
    <property type="project" value="InterPro"/>
</dbReference>
<evidence type="ECO:0000313" key="10">
    <source>
        <dbReference type="EMBL" id="GFR41994.1"/>
    </source>
</evidence>
<dbReference type="FunFam" id="3.30.70.1230:FF:000057">
    <property type="entry name" value="Guanylate cyclase"/>
    <property type="match status" value="1"/>
</dbReference>
<dbReference type="Pfam" id="PF00211">
    <property type="entry name" value="Guanylate_cyc"/>
    <property type="match status" value="1"/>
</dbReference>
<evidence type="ECO:0000256" key="6">
    <source>
        <dbReference type="ARBA" id="ARBA00023239"/>
    </source>
</evidence>
<evidence type="ECO:0000256" key="2">
    <source>
        <dbReference type="ARBA" id="ARBA00022692"/>
    </source>
</evidence>